<reference evidence="9 10" key="1">
    <citation type="submission" date="2018-06" db="EMBL/GenBank/DDBJ databases">
        <title>Marinomonas sp. YLB-05 draft genome sequence.</title>
        <authorList>
            <person name="Yu L."/>
            <person name="Tang X."/>
        </authorList>
    </citation>
    <scope>NUCLEOTIDE SEQUENCE [LARGE SCALE GENOMIC DNA]</scope>
    <source>
        <strain evidence="9 10">YLB-05</strain>
    </source>
</reference>
<keyword evidence="3 7" id="KW-0812">Transmembrane</keyword>
<dbReference type="Proteomes" id="UP000254326">
    <property type="component" value="Unassembled WGS sequence"/>
</dbReference>
<dbReference type="EMBL" id="QKRA01000001">
    <property type="protein sequence ID" value="RDL45668.1"/>
    <property type="molecule type" value="Genomic_DNA"/>
</dbReference>
<feature type="domain" description="Major facilitator superfamily (MFS) profile" evidence="8">
    <location>
        <begin position="15"/>
        <end position="406"/>
    </location>
</feature>
<evidence type="ECO:0000259" key="8">
    <source>
        <dbReference type="PROSITE" id="PS50850"/>
    </source>
</evidence>
<dbReference type="SUPFAM" id="SSF103473">
    <property type="entry name" value="MFS general substrate transporter"/>
    <property type="match status" value="1"/>
</dbReference>
<feature type="transmembrane region" description="Helical" evidence="7">
    <location>
        <begin position="242"/>
        <end position="267"/>
    </location>
</feature>
<feature type="transmembrane region" description="Helical" evidence="7">
    <location>
        <begin position="376"/>
        <end position="394"/>
    </location>
</feature>
<feature type="transmembrane region" description="Helical" evidence="7">
    <location>
        <begin position="143"/>
        <end position="162"/>
    </location>
</feature>
<feature type="transmembrane region" description="Helical" evidence="7">
    <location>
        <begin position="213"/>
        <end position="236"/>
    </location>
</feature>
<dbReference type="GO" id="GO:0022857">
    <property type="term" value="F:transmembrane transporter activity"/>
    <property type="evidence" value="ECO:0007669"/>
    <property type="project" value="InterPro"/>
</dbReference>
<dbReference type="PANTHER" id="PTHR23501">
    <property type="entry name" value="MAJOR FACILITATOR SUPERFAMILY"/>
    <property type="match status" value="1"/>
</dbReference>
<feature type="transmembrane region" description="Helical" evidence="7">
    <location>
        <begin position="54"/>
        <end position="73"/>
    </location>
</feature>
<evidence type="ECO:0000256" key="1">
    <source>
        <dbReference type="ARBA" id="ARBA00004127"/>
    </source>
</evidence>
<feature type="transmembrane region" description="Helical" evidence="7">
    <location>
        <begin position="344"/>
        <end position="364"/>
    </location>
</feature>
<evidence type="ECO:0000256" key="3">
    <source>
        <dbReference type="ARBA" id="ARBA00022692"/>
    </source>
</evidence>
<evidence type="ECO:0000313" key="9">
    <source>
        <dbReference type="EMBL" id="RDL45668.1"/>
    </source>
</evidence>
<dbReference type="PROSITE" id="PS00216">
    <property type="entry name" value="SUGAR_TRANSPORT_1"/>
    <property type="match status" value="1"/>
</dbReference>
<sequence>MTTNHTQKKATAGREGILIALGSSLTIVGSVMVAPMIPKMAQEFGPTTPDIATLLPLTITGPALAIALFAPLAGWISDRIGRKKMLIIATLLYAILGMLPALLNDLGDIMISRLLFGCAEAVIMTCCTALIADYWHGDERLKFVNFQVIAIGLIGSIFYVIGGVLGEQSWRSAFYLYLIPLLLIPFMARILWEPVKNSNAEAMEPASSDDPTKVAKLTLIVSFLMIFGGMALNFVVPVQMPSLLVAIGVTSTTQIGLASGISLLSTLGGSLTWALWRRLFNIGGCNALLMALVGVGLWLLATATTYEQVLFAVIIQGLGAGLMVPNVIASAMQALPSKVRGRGIGGFTSCLYLGQFMSPIIVGMLMPFTKGSLTEAITLLAVISLVVAALWLLAQLFGAKAPRQTEVQPN</sequence>
<name>A0A370UD06_9GAMM</name>
<dbReference type="InterPro" id="IPR020846">
    <property type="entry name" value="MFS_dom"/>
</dbReference>
<organism evidence="9 10">
    <name type="scientific">Marinomonas piezotolerans</name>
    <dbReference type="NCBI Taxonomy" id="2213058"/>
    <lineage>
        <taxon>Bacteria</taxon>
        <taxon>Pseudomonadati</taxon>
        <taxon>Pseudomonadota</taxon>
        <taxon>Gammaproteobacteria</taxon>
        <taxon>Oceanospirillales</taxon>
        <taxon>Oceanospirillaceae</taxon>
        <taxon>Marinomonas</taxon>
    </lineage>
</organism>
<evidence type="ECO:0000256" key="2">
    <source>
        <dbReference type="ARBA" id="ARBA00022448"/>
    </source>
</evidence>
<dbReference type="AlphaFoldDB" id="A0A370UD06"/>
<dbReference type="GO" id="GO:0012505">
    <property type="term" value="C:endomembrane system"/>
    <property type="evidence" value="ECO:0007669"/>
    <property type="project" value="UniProtKB-SubCell"/>
</dbReference>
<feature type="transmembrane region" description="Helical" evidence="7">
    <location>
        <begin position="16"/>
        <end position="34"/>
    </location>
</feature>
<gene>
    <name evidence="9" type="ORF">DN730_01040</name>
</gene>
<keyword evidence="10" id="KW-1185">Reference proteome</keyword>
<evidence type="ECO:0000313" key="10">
    <source>
        <dbReference type="Proteomes" id="UP000254326"/>
    </source>
</evidence>
<dbReference type="OrthoDB" id="9812221at2"/>
<evidence type="ECO:0000256" key="7">
    <source>
        <dbReference type="SAM" id="Phobius"/>
    </source>
</evidence>
<dbReference type="Gene3D" id="1.20.1250.20">
    <property type="entry name" value="MFS general substrate transporter like domains"/>
    <property type="match status" value="1"/>
</dbReference>
<comment type="subcellular location">
    <subcellularLocation>
        <location evidence="1">Endomembrane system</location>
        <topology evidence="1">Multi-pass membrane protein</topology>
    </subcellularLocation>
</comment>
<dbReference type="GO" id="GO:0005886">
    <property type="term" value="C:plasma membrane"/>
    <property type="evidence" value="ECO:0007669"/>
    <property type="project" value="TreeGrafter"/>
</dbReference>
<dbReference type="RefSeq" id="WP_115466257.1">
    <property type="nucleotide sequence ID" value="NZ_QKRA01000001.1"/>
</dbReference>
<dbReference type="InterPro" id="IPR036259">
    <property type="entry name" value="MFS_trans_sf"/>
</dbReference>
<dbReference type="InterPro" id="IPR005829">
    <property type="entry name" value="Sugar_transporter_CS"/>
</dbReference>
<dbReference type="PANTHER" id="PTHR23501:SF191">
    <property type="entry name" value="VACUOLAR BASIC AMINO ACID TRANSPORTER 4"/>
    <property type="match status" value="1"/>
</dbReference>
<feature type="transmembrane region" description="Helical" evidence="7">
    <location>
        <begin position="309"/>
        <end position="332"/>
    </location>
</feature>
<accession>A0A370UD06</accession>
<evidence type="ECO:0000256" key="5">
    <source>
        <dbReference type="ARBA" id="ARBA00023136"/>
    </source>
</evidence>
<dbReference type="PROSITE" id="PS50850">
    <property type="entry name" value="MFS"/>
    <property type="match status" value="1"/>
</dbReference>
<feature type="transmembrane region" description="Helical" evidence="7">
    <location>
        <begin position="85"/>
        <end position="103"/>
    </location>
</feature>
<dbReference type="InterPro" id="IPR011701">
    <property type="entry name" value="MFS"/>
</dbReference>
<evidence type="ECO:0000256" key="6">
    <source>
        <dbReference type="ARBA" id="ARBA00044273"/>
    </source>
</evidence>
<dbReference type="Pfam" id="PF07690">
    <property type="entry name" value="MFS_1"/>
    <property type="match status" value="1"/>
</dbReference>
<feature type="transmembrane region" description="Helical" evidence="7">
    <location>
        <begin position="174"/>
        <end position="192"/>
    </location>
</feature>
<keyword evidence="4 7" id="KW-1133">Transmembrane helix</keyword>
<keyword evidence="2" id="KW-0813">Transport</keyword>
<protein>
    <recommendedName>
        <fullName evidence="6">MFS-type drug efflux transporter P55</fullName>
    </recommendedName>
</protein>
<dbReference type="CDD" id="cd17473">
    <property type="entry name" value="MFS_arabinose_efflux_permease_like"/>
    <property type="match status" value="1"/>
</dbReference>
<proteinExistence type="predicted"/>
<evidence type="ECO:0000256" key="4">
    <source>
        <dbReference type="ARBA" id="ARBA00022989"/>
    </source>
</evidence>
<feature type="transmembrane region" description="Helical" evidence="7">
    <location>
        <begin position="109"/>
        <end position="131"/>
    </location>
</feature>
<comment type="caution">
    <text evidence="9">The sequence shown here is derived from an EMBL/GenBank/DDBJ whole genome shotgun (WGS) entry which is preliminary data.</text>
</comment>
<feature type="transmembrane region" description="Helical" evidence="7">
    <location>
        <begin position="279"/>
        <end position="303"/>
    </location>
</feature>
<keyword evidence="5 7" id="KW-0472">Membrane</keyword>